<dbReference type="AlphaFoldDB" id="A0A162DQE2"/>
<dbReference type="InterPro" id="IPR006059">
    <property type="entry name" value="SBP"/>
</dbReference>
<dbReference type="CDD" id="cd13582">
    <property type="entry name" value="PBP2_AlgQ_like_3"/>
    <property type="match status" value="1"/>
</dbReference>
<dbReference type="SUPFAM" id="SSF53850">
    <property type="entry name" value="Periplasmic binding protein-like II"/>
    <property type="match status" value="1"/>
</dbReference>
<dbReference type="PANTHER" id="PTHR43649">
    <property type="entry name" value="ARABINOSE-BINDING PROTEIN-RELATED"/>
    <property type="match status" value="1"/>
</dbReference>
<dbReference type="Gene3D" id="3.40.190.10">
    <property type="entry name" value="Periplasmic binding protein-like II"/>
    <property type="match status" value="2"/>
</dbReference>
<protein>
    <submittedName>
        <fullName evidence="2">ABC transporter substrate-binding protein</fullName>
    </submittedName>
</protein>
<proteinExistence type="predicted"/>
<keyword evidence="1" id="KW-0175">Coiled coil</keyword>
<name>A0A162DQE2_9BACI</name>
<gene>
    <name evidence="2" type="ORF">AZF04_19455</name>
</gene>
<dbReference type="Pfam" id="PF13416">
    <property type="entry name" value="SBP_bac_8"/>
    <property type="match status" value="1"/>
</dbReference>
<evidence type="ECO:0000313" key="2">
    <source>
        <dbReference type="EMBL" id="KYG30553.1"/>
    </source>
</evidence>
<feature type="coiled-coil region" evidence="1">
    <location>
        <begin position="525"/>
        <end position="552"/>
    </location>
</feature>
<accession>A0A162DQE2</accession>
<sequence>MIRNQDQILFIFLFIFILVGCQSEEALEVNETREEEYVSFTLFSADFHSQWDYMESPVSQVVQGKTGVKIEAEFDVNGGEQKIALMAANGEYPDLILPKGSASTLVDTEALIDLAPLIDQYAPNIKELYGDYLDRLRWSSEDPSIYILSTVSIDHTYWAPDNGFLLQHDVVKELGYPEIRTVKDFEEAIRRYKKRYPTIDGEPTIGLSLLADDWRILISTTNPAFYATGASDDGEYYVDPETYKATLHYRRPEEKEYFRWLNHMNDSGLLDPESFVQKYEQYLEKISSGRVLGLIDSEWSVSDAQRMLREQGKENRMYGMYPVTLSEEYNHPNFQDTGYLGGWGVGITVDCEDPILAIQFLDFLASEEGQILQNWGIENKHYQIIDGKRVISEEEMFQRNHDSNYVKKTGIGVLDSIAPSYGDGVKDSTGQTYTIASPDQIIDSYTSIEKEVLRSFGVSMWKELYPPKEAFPVKAWGSAFNLSIDPNSQLAVINQKALEIVKERIPEVILVEPSEFDSVWETFMNELLDIGIEKAEEEYSRLIKERMKLWEQS</sequence>
<dbReference type="Proteomes" id="UP000075806">
    <property type="component" value="Unassembled WGS sequence"/>
</dbReference>
<evidence type="ECO:0000256" key="1">
    <source>
        <dbReference type="SAM" id="Coils"/>
    </source>
</evidence>
<dbReference type="OrthoDB" id="54751at2"/>
<comment type="caution">
    <text evidence="2">The sequence shown here is derived from an EMBL/GenBank/DDBJ whole genome shotgun (WGS) entry which is preliminary data.</text>
</comment>
<dbReference type="PANTHER" id="PTHR43649:SF12">
    <property type="entry name" value="DIACETYLCHITOBIOSE BINDING PROTEIN DASA"/>
    <property type="match status" value="1"/>
</dbReference>
<reference evidence="2" key="1">
    <citation type="submission" date="2016-02" db="EMBL/GenBank/DDBJ databases">
        <title>Genome sequence of Bacillus trypoxylicola KCTC 13244(T).</title>
        <authorList>
            <person name="Jeong H."/>
            <person name="Park S.-H."/>
            <person name="Choi S.-K."/>
        </authorList>
    </citation>
    <scope>NUCLEOTIDE SEQUENCE [LARGE SCALE GENOMIC DNA]</scope>
    <source>
        <strain evidence="2">KCTC 13244</strain>
    </source>
</reference>
<dbReference type="STRING" id="519424.AZF04_19455"/>
<dbReference type="RefSeq" id="WP_061948934.1">
    <property type="nucleotide sequence ID" value="NZ_LTAO01000018.1"/>
</dbReference>
<organism evidence="2 3">
    <name type="scientific">Alkalihalobacillus trypoxylicola</name>
    <dbReference type="NCBI Taxonomy" id="519424"/>
    <lineage>
        <taxon>Bacteria</taxon>
        <taxon>Bacillati</taxon>
        <taxon>Bacillota</taxon>
        <taxon>Bacilli</taxon>
        <taxon>Bacillales</taxon>
        <taxon>Bacillaceae</taxon>
        <taxon>Alkalihalobacillus</taxon>
    </lineage>
</organism>
<keyword evidence="3" id="KW-1185">Reference proteome</keyword>
<dbReference type="InterPro" id="IPR050490">
    <property type="entry name" value="Bact_solute-bd_prot1"/>
</dbReference>
<dbReference type="EMBL" id="LTAO01000018">
    <property type="protein sequence ID" value="KYG30553.1"/>
    <property type="molecule type" value="Genomic_DNA"/>
</dbReference>
<evidence type="ECO:0000313" key="3">
    <source>
        <dbReference type="Proteomes" id="UP000075806"/>
    </source>
</evidence>
<dbReference type="PROSITE" id="PS51257">
    <property type="entry name" value="PROKAR_LIPOPROTEIN"/>
    <property type="match status" value="1"/>
</dbReference>